<dbReference type="Proteomes" id="UP000002493">
    <property type="component" value="Chromosome 2"/>
</dbReference>
<dbReference type="AlphaFoldDB" id="Q87GK5"/>
<dbReference type="KEGG" id="vpa:VPA1310"/>
<dbReference type="HOGENOM" id="CLU_3241351_0_0_6"/>
<sequence length="43" mass="5048">MLKKLNGVKKWQQTFKKIPFFLQDGNSTWLCCVIRSENQTACN</sequence>
<accession>Q87GK5</accession>
<gene>
    <name evidence="1" type="ordered locus">VPA1310</name>
</gene>
<evidence type="ECO:0000313" key="2">
    <source>
        <dbReference type="Proteomes" id="UP000002493"/>
    </source>
</evidence>
<evidence type="ECO:0000313" key="1">
    <source>
        <dbReference type="EMBL" id="BAC62653.1"/>
    </source>
</evidence>
<proteinExistence type="predicted"/>
<reference evidence="1 2" key="1">
    <citation type="journal article" date="2003" name="Lancet">
        <title>Genome sequence of Vibrio parahaemolyticus: a pathogenic mechanism distinct from that of V. cholerae.</title>
        <authorList>
            <person name="Makino K."/>
            <person name="Oshima K."/>
            <person name="Kurokawa K."/>
            <person name="Yokoyama K."/>
            <person name="Uda T."/>
            <person name="Tagomori K."/>
            <person name="Iijima Y."/>
            <person name="Najima M."/>
            <person name="Nakano M."/>
            <person name="Yamashita A."/>
            <person name="Kubota Y."/>
            <person name="Kimura S."/>
            <person name="Yasunaga T."/>
            <person name="Honda T."/>
            <person name="Shinagawa H."/>
            <person name="Hattori M."/>
            <person name="Iida T."/>
        </authorList>
    </citation>
    <scope>NUCLEOTIDE SEQUENCE [LARGE SCALE GENOMIC DNA]</scope>
    <source>
        <strain evidence="2">RIMD 2210633</strain>
    </source>
</reference>
<name>Q87GK5_VIBPA</name>
<organism evidence="1 2">
    <name type="scientific">Vibrio parahaemolyticus serotype O3:K6 (strain RIMD 2210633)</name>
    <dbReference type="NCBI Taxonomy" id="223926"/>
    <lineage>
        <taxon>Bacteria</taxon>
        <taxon>Pseudomonadati</taxon>
        <taxon>Pseudomonadota</taxon>
        <taxon>Gammaproteobacteria</taxon>
        <taxon>Vibrionales</taxon>
        <taxon>Vibrionaceae</taxon>
        <taxon>Vibrio</taxon>
    </lineage>
</organism>
<protein>
    <submittedName>
        <fullName evidence="1">Uncharacterized protein</fullName>
    </submittedName>
</protein>
<dbReference type="EMBL" id="BA000032">
    <property type="protein sequence ID" value="BAC62653.1"/>
    <property type="molecule type" value="Genomic_DNA"/>
</dbReference>